<evidence type="ECO:0000313" key="2">
    <source>
        <dbReference type="EMBL" id="OJJ32717.1"/>
    </source>
</evidence>
<protein>
    <submittedName>
        <fullName evidence="2">Uncharacterized protein</fullName>
    </submittedName>
</protein>
<evidence type="ECO:0000256" key="1">
    <source>
        <dbReference type="SAM" id="Phobius"/>
    </source>
</evidence>
<sequence length="73" mass="8171">MFLFLYQGWYCSSAICLGLFWWLMVYIAHNAGHLAITHHYTIDSVIVEAQSQHPPCHHASPVGLICISSPLSS</sequence>
<dbReference type="RefSeq" id="XP_040686394.1">
    <property type="nucleotide sequence ID" value="XM_040835852.1"/>
</dbReference>
<keyword evidence="1" id="KW-0812">Transmembrane</keyword>
<keyword evidence="1" id="KW-1133">Transmembrane helix</keyword>
<feature type="transmembrane region" description="Helical" evidence="1">
    <location>
        <begin position="6"/>
        <end position="28"/>
    </location>
</feature>
<keyword evidence="3" id="KW-1185">Reference proteome</keyword>
<dbReference type="OrthoDB" id="260091at2759"/>
<evidence type="ECO:0000313" key="3">
    <source>
        <dbReference type="Proteomes" id="UP000184383"/>
    </source>
</evidence>
<dbReference type="STRING" id="1073089.A0A1L9RCW7"/>
<dbReference type="EMBL" id="KV878214">
    <property type="protein sequence ID" value="OJJ32717.1"/>
    <property type="molecule type" value="Genomic_DNA"/>
</dbReference>
<gene>
    <name evidence="2" type="ORF">ASPWEDRAFT_42726</name>
</gene>
<reference evidence="3" key="1">
    <citation type="journal article" date="2017" name="Genome Biol.">
        <title>Comparative genomics reveals high biological diversity and specific adaptations in the industrially and medically important fungal genus Aspergillus.</title>
        <authorList>
            <person name="de Vries R.P."/>
            <person name="Riley R."/>
            <person name="Wiebenga A."/>
            <person name="Aguilar-Osorio G."/>
            <person name="Amillis S."/>
            <person name="Uchima C.A."/>
            <person name="Anderluh G."/>
            <person name="Asadollahi M."/>
            <person name="Askin M."/>
            <person name="Barry K."/>
            <person name="Battaglia E."/>
            <person name="Bayram O."/>
            <person name="Benocci T."/>
            <person name="Braus-Stromeyer S.A."/>
            <person name="Caldana C."/>
            <person name="Canovas D."/>
            <person name="Cerqueira G.C."/>
            <person name="Chen F."/>
            <person name="Chen W."/>
            <person name="Choi C."/>
            <person name="Clum A."/>
            <person name="Dos Santos R.A."/>
            <person name="Damasio A.R."/>
            <person name="Diallinas G."/>
            <person name="Emri T."/>
            <person name="Fekete E."/>
            <person name="Flipphi M."/>
            <person name="Freyberg S."/>
            <person name="Gallo A."/>
            <person name="Gournas C."/>
            <person name="Habgood R."/>
            <person name="Hainaut M."/>
            <person name="Harispe M.L."/>
            <person name="Henrissat B."/>
            <person name="Hilden K.S."/>
            <person name="Hope R."/>
            <person name="Hossain A."/>
            <person name="Karabika E."/>
            <person name="Karaffa L."/>
            <person name="Karanyi Z."/>
            <person name="Krasevec N."/>
            <person name="Kuo A."/>
            <person name="Kusch H."/>
            <person name="LaButti K."/>
            <person name="Lagendijk E.L."/>
            <person name="Lapidus A."/>
            <person name="Levasseur A."/>
            <person name="Lindquist E."/>
            <person name="Lipzen A."/>
            <person name="Logrieco A.F."/>
            <person name="MacCabe A."/>
            <person name="Maekelae M.R."/>
            <person name="Malavazi I."/>
            <person name="Melin P."/>
            <person name="Meyer V."/>
            <person name="Mielnichuk N."/>
            <person name="Miskei M."/>
            <person name="Molnar A.P."/>
            <person name="Mule G."/>
            <person name="Ngan C.Y."/>
            <person name="Orejas M."/>
            <person name="Orosz E."/>
            <person name="Ouedraogo J.P."/>
            <person name="Overkamp K.M."/>
            <person name="Park H.-S."/>
            <person name="Perrone G."/>
            <person name="Piumi F."/>
            <person name="Punt P.J."/>
            <person name="Ram A.F."/>
            <person name="Ramon A."/>
            <person name="Rauscher S."/>
            <person name="Record E."/>
            <person name="Riano-Pachon D.M."/>
            <person name="Robert V."/>
            <person name="Roehrig J."/>
            <person name="Ruller R."/>
            <person name="Salamov A."/>
            <person name="Salih N.S."/>
            <person name="Samson R.A."/>
            <person name="Sandor E."/>
            <person name="Sanguinetti M."/>
            <person name="Schuetze T."/>
            <person name="Sepcic K."/>
            <person name="Shelest E."/>
            <person name="Sherlock G."/>
            <person name="Sophianopoulou V."/>
            <person name="Squina F.M."/>
            <person name="Sun H."/>
            <person name="Susca A."/>
            <person name="Todd R.B."/>
            <person name="Tsang A."/>
            <person name="Unkles S.E."/>
            <person name="van de Wiele N."/>
            <person name="van Rossen-Uffink D."/>
            <person name="Oliveira J.V."/>
            <person name="Vesth T.C."/>
            <person name="Visser J."/>
            <person name="Yu J.-H."/>
            <person name="Zhou M."/>
            <person name="Andersen M.R."/>
            <person name="Archer D.B."/>
            <person name="Baker S.E."/>
            <person name="Benoit I."/>
            <person name="Brakhage A.A."/>
            <person name="Braus G.H."/>
            <person name="Fischer R."/>
            <person name="Frisvad J.C."/>
            <person name="Goldman G.H."/>
            <person name="Houbraken J."/>
            <person name="Oakley B."/>
            <person name="Pocsi I."/>
            <person name="Scazzocchio C."/>
            <person name="Seiboth B."/>
            <person name="vanKuyk P.A."/>
            <person name="Wortman J."/>
            <person name="Dyer P.S."/>
            <person name="Grigoriev I.V."/>
        </authorList>
    </citation>
    <scope>NUCLEOTIDE SEQUENCE [LARGE SCALE GENOMIC DNA]</scope>
    <source>
        <strain evidence="3">DTO 134E9</strain>
    </source>
</reference>
<dbReference type="Proteomes" id="UP000184383">
    <property type="component" value="Unassembled WGS sequence"/>
</dbReference>
<proteinExistence type="predicted"/>
<accession>A0A1L9RCW7</accession>
<dbReference type="AlphaFoldDB" id="A0A1L9RCW7"/>
<dbReference type="GeneID" id="63751700"/>
<organism evidence="2 3">
    <name type="scientific">Aspergillus wentii DTO 134E9</name>
    <dbReference type="NCBI Taxonomy" id="1073089"/>
    <lineage>
        <taxon>Eukaryota</taxon>
        <taxon>Fungi</taxon>
        <taxon>Dikarya</taxon>
        <taxon>Ascomycota</taxon>
        <taxon>Pezizomycotina</taxon>
        <taxon>Eurotiomycetes</taxon>
        <taxon>Eurotiomycetidae</taxon>
        <taxon>Eurotiales</taxon>
        <taxon>Aspergillaceae</taxon>
        <taxon>Aspergillus</taxon>
        <taxon>Aspergillus subgen. Cremei</taxon>
    </lineage>
</organism>
<name>A0A1L9RCW7_ASPWE</name>
<dbReference type="VEuPathDB" id="FungiDB:ASPWEDRAFT_42726"/>
<keyword evidence="1" id="KW-0472">Membrane</keyword>